<dbReference type="EMBL" id="JBGORX010000001">
    <property type="protein sequence ID" value="MFJ1268278.1"/>
    <property type="molecule type" value="Genomic_DNA"/>
</dbReference>
<evidence type="ECO:0000313" key="2">
    <source>
        <dbReference type="Proteomes" id="UP001615550"/>
    </source>
</evidence>
<name>A0ABW8D6F5_9GAMM</name>
<sequence length="152" mass="17255">MFMRLLILSLTYLFASPLWAITCYYTLAKDNCWLKYDVTVEVLDAISAKELTTITVPAGQAWGRVTFPCETNGQKLMYRARYSPYFWESEKGKVYSAKNYWSLPNEVKPGDSAWNVSVCYPSDFAAVPLPPEATNNCQCDFSNIPVIPPKQL</sequence>
<reference evidence="1 2" key="1">
    <citation type="submission" date="2024-08" db="EMBL/GenBank/DDBJ databases">
        <title>Draft Genome Sequence of Legionella lytica strain DSB2004, Isolated From a Fire Sprinkler System.</title>
        <authorList>
            <person name="Everhart A.D."/>
            <person name="Kidane D.T."/>
            <person name="Farone A.L."/>
            <person name="Farone M.B."/>
        </authorList>
    </citation>
    <scope>NUCLEOTIDE SEQUENCE [LARGE SCALE GENOMIC DNA]</scope>
    <source>
        <strain evidence="1 2">DSB2004</strain>
    </source>
</reference>
<organism evidence="1 2">
    <name type="scientific">Legionella lytica</name>
    <dbReference type="NCBI Taxonomy" id="96232"/>
    <lineage>
        <taxon>Bacteria</taxon>
        <taxon>Pseudomonadati</taxon>
        <taxon>Pseudomonadota</taxon>
        <taxon>Gammaproteobacteria</taxon>
        <taxon>Legionellales</taxon>
        <taxon>Legionellaceae</taxon>
        <taxon>Legionella</taxon>
    </lineage>
</organism>
<proteinExistence type="predicted"/>
<evidence type="ECO:0000313" key="1">
    <source>
        <dbReference type="EMBL" id="MFJ1268278.1"/>
    </source>
</evidence>
<comment type="caution">
    <text evidence="1">The sequence shown here is derived from an EMBL/GenBank/DDBJ whole genome shotgun (WGS) entry which is preliminary data.</text>
</comment>
<keyword evidence="2" id="KW-1185">Reference proteome</keyword>
<dbReference type="RefSeq" id="WP_400187091.1">
    <property type="nucleotide sequence ID" value="NZ_JBGORX010000001.1"/>
</dbReference>
<protein>
    <recommendedName>
        <fullName evidence="3">Periplasmic protein</fullName>
    </recommendedName>
</protein>
<gene>
    <name evidence="1" type="ORF">ACD661_06895</name>
</gene>
<accession>A0ABW8D6F5</accession>
<evidence type="ECO:0008006" key="3">
    <source>
        <dbReference type="Google" id="ProtNLM"/>
    </source>
</evidence>
<dbReference type="Proteomes" id="UP001615550">
    <property type="component" value="Unassembled WGS sequence"/>
</dbReference>